<reference evidence="1 2" key="1">
    <citation type="submission" date="2016-11" db="EMBL/GenBank/DDBJ databases">
        <title>Draft Genome Sequences of Nine Cyanobacterial Strains from Diverse Habitats.</title>
        <authorList>
            <person name="Zhu T."/>
            <person name="Hou S."/>
            <person name="Lu X."/>
            <person name="Hess W.R."/>
        </authorList>
    </citation>
    <scope>NUCLEOTIDE SEQUENCE [LARGE SCALE GENOMIC DNA]</scope>
    <source>
        <strain evidence="1 2">NIES-30</strain>
    </source>
</reference>
<comment type="caution">
    <text evidence="1">The sequence shown here is derived from an EMBL/GenBank/DDBJ whole genome shotgun (WGS) entry which is preliminary data.</text>
</comment>
<dbReference type="Proteomes" id="UP000185557">
    <property type="component" value="Unassembled WGS sequence"/>
</dbReference>
<evidence type="ECO:0008006" key="3">
    <source>
        <dbReference type="Google" id="ProtNLM"/>
    </source>
</evidence>
<evidence type="ECO:0000313" key="1">
    <source>
        <dbReference type="EMBL" id="OKH47523.1"/>
    </source>
</evidence>
<sequence>MSDPCRNDCPEPLGFPKRLFNRPGLSQIDYRIGTYADIRAALLRQLDADSLLQDWTHREADDPGIALLEGAAILGDILTFYQNLYANEAYLRTAQWRESVADLVRLLGYRLSPGLGGKATFAVGIKGTTPVVVPAGFGLKAQVEGLAKTADFQTEAEIIAYPALSQFHLYRPFQLPSIDNGTSRFSTETIALQTTGVELKKGDRLFLANVPTNPQTERQIVVVKEIQERFDRTEIVIEGSWQQNFAGQVVSAYKLGRSFRHFGYNSPPEFVRLQGDTAVSTAVNFSRQMGPVPGILILFLDGYSPLNSFKALPLDAQVDDLTVGTTLLVQLILNSQPAFDGRSVSGETYFFERSIQQVNQASVTRGAISGGTTIVELNANLTTGNKAYTDIRSVEMLEVIGQRFTLQGAYQEKASGDLRTLFFFGDFASYKQLNNRSLAFATSAGMAEILTSTLPSGDLDPDGHIKLRPVLLPEFETSVDISDFSLLSEPKITVYGNLVEATQGKLEKEAVLGNGDGRQVFQTFKLPKAPLTYFTDKGETPPEVPELEIFVNDQRWTRVQSLFGQDPKAEVYIVREDANGESWVQFGDGKTGARLPSGVKNIKALFRTGTGAYGPLKPETKVQASDRLTGLDQLWLPGVASGGTEPESGDSAKVAAPGKIQSLGRLVSLQDFETEALAIAGVTKATAAWQLVDNLPSVVLTVLMENGREKELAEVQAMLNAYNRCRGPQRFPILVRPGQVRYLYLRLVASLHPAFRQELLSQSIHTALGTSGTSGLLSLSQRRFGQAEYATRIEATVQQVEGVVWSRVEALGWFSPTDKPAELAYPNPEADLAVVPCGADQVLALLPQHVQLQFAAAPQEDC</sequence>
<dbReference type="RefSeq" id="WP_073608999.1">
    <property type="nucleotide sequence ID" value="NZ_MRCG01000009.1"/>
</dbReference>
<dbReference type="EMBL" id="MRCG01000009">
    <property type="protein sequence ID" value="OKH47523.1"/>
    <property type="molecule type" value="Genomic_DNA"/>
</dbReference>
<proteinExistence type="predicted"/>
<keyword evidence="2" id="KW-1185">Reference proteome</keyword>
<name>A0A1U7J4N1_9CYAN</name>
<dbReference type="AlphaFoldDB" id="A0A1U7J4N1"/>
<protein>
    <recommendedName>
        <fullName evidence="3">Baseplate assembly protein</fullName>
    </recommendedName>
</protein>
<accession>A0A1U7J4N1</accession>
<evidence type="ECO:0000313" key="2">
    <source>
        <dbReference type="Proteomes" id="UP000185557"/>
    </source>
</evidence>
<dbReference type="OrthoDB" id="9027184at2"/>
<gene>
    <name evidence="1" type="ORF">NIES30_13785</name>
</gene>
<dbReference type="STRING" id="549789.NIES30_13785"/>
<organism evidence="1 2">
    <name type="scientific">Phormidium tenue NIES-30</name>
    <dbReference type="NCBI Taxonomy" id="549789"/>
    <lineage>
        <taxon>Bacteria</taxon>
        <taxon>Bacillati</taxon>
        <taxon>Cyanobacteriota</taxon>
        <taxon>Cyanophyceae</taxon>
        <taxon>Oscillatoriophycideae</taxon>
        <taxon>Oscillatoriales</taxon>
        <taxon>Oscillatoriaceae</taxon>
        <taxon>Phormidium</taxon>
    </lineage>
</organism>